<gene>
    <name evidence="2" type="ORF">RF819_02465</name>
</gene>
<keyword evidence="3" id="KW-1185">Reference proteome</keyword>
<sequence length="69" mass="6807">MKTPPDSPSFPFSTFKLALVGSIIFSLQGCAVVAVADAAVTVVATGVKVTAKAVGAVADAVIPDSDDGN</sequence>
<evidence type="ECO:0000313" key="2">
    <source>
        <dbReference type="EMBL" id="OOV05718.1"/>
    </source>
</evidence>
<organism evidence="2 3">
    <name type="scientific">Rhodoferax fermentans</name>
    <dbReference type="NCBI Taxonomy" id="28066"/>
    <lineage>
        <taxon>Bacteria</taxon>
        <taxon>Pseudomonadati</taxon>
        <taxon>Pseudomonadota</taxon>
        <taxon>Betaproteobacteria</taxon>
        <taxon>Burkholderiales</taxon>
        <taxon>Comamonadaceae</taxon>
        <taxon>Rhodoferax</taxon>
    </lineage>
</organism>
<dbReference type="EMBL" id="MTJN01000002">
    <property type="protein sequence ID" value="OOV05718.1"/>
    <property type="molecule type" value="Genomic_DNA"/>
</dbReference>
<feature type="signal peptide" evidence="1">
    <location>
        <begin position="1"/>
        <end position="31"/>
    </location>
</feature>
<comment type="caution">
    <text evidence="2">The sequence shown here is derived from an EMBL/GenBank/DDBJ whole genome shotgun (WGS) entry which is preliminary data.</text>
</comment>
<dbReference type="AlphaFoldDB" id="A0A1T1AP69"/>
<dbReference type="Proteomes" id="UP000190750">
    <property type="component" value="Unassembled WGS sequence"/>
</dbReference>
<protein>
    <recommendedName>
        <fullName evidence="4">Lipoprotein</fullName>
    </recommendedName>
</protein>
<evidence type="ECO:0000256" key="1">
    <source>
        <dbReference type="SAM" id="SignalP"/>
    </source>
</evidence>
<dbReference type="RefSeq" id="WP_078363500.1">
    <property type="nucleotide sequence ID" value="NZ_MTJN01000002.1"/>
</dbReference>
<dbReference type="PROSITE" id="PS51257">
    <property type="entry name" value="PROKAR_LIPOPROTEIN"/>
    <property type="match status" value="1"/>
</dbReference>
<proteinExistence type="predicted"/>
<reference evidence="2 3" key="1">
    <citation type="submission" date="2017-01" db="EMBL/GenBank/DDBJ databases">
        <title>Genome sequencing of Rhodoferax fermentans JCM 7819.</title>
        <authorList>
            <person name="Kim Y.J."/>
            <person name="Farh M.E.-A."/>
            <person name="Yang D.-C."/>
        </authorList>
    </citation>
    <scope>NUCLEOTIDE SEQUENCE [LARGE SCALE GENOMIC DNA]</scope>
    <source>
        <strain evidence="2 3">JCM 7819</strain>
    </source>
</reference>
<keyword evidence="1" id="KW-0732">Signal</keyword>
<feature type="chain" id="PRO_5013091811" description="Lipoprotein" evidence="1">
    <location>
        <begin position="32"/>
        <end position="69"/>
    </location>
</feature>
<dbReference type="NCBIfam" id="NF038104">
    <property type="entry name" value="lipo_NF038104"/>
    <property type="match status" value="1"/>
</dbReference>
<evidence type="ECO:0008006" key="4">
    <source>
        <dbReference type="Google" id="ProtNLM"/>
    </source>
</evidence>
<accession>A0A1T1AP69</accession>
<evidence type="ECO:0000313" key="3">
    <source>
        <dbReference type="Proteomes" id="UP000190750"/>
    </source>
</evidence>
<name>A0A1T1AP69_RHOFE</name>